<feature type="region of interest" description="Disordered" evidence="1">
    <location>
        <begin position="79"/>
        <end position="113"/>
    </location>
</feature>
<evidence type="ECO:0000256" key="1">
    <source>
        <dbReference type="SAM" id="MobiDB-lite"/>
    </source>
</evidence>
<sequence>MIHLTDAYLRAGVWLTGTAPTPSPTFGSYNGDEDLVTPTWVGFAVTFAIALATLLLILDMTRRVRRTRYRSEIREKLEAEAAAEKAGDVRDPDATRTGAADPTANPTGDAQRE</sequence>
<gene>
    <name evidence="3" type="ORF">ABIE21_001787</name>
</gene>
<protein>
    <submittedName>
        <fullName evidence="3">Uncharacterized protein</fullName>
    </submittedName>
</protein>
<keyword evidence="4" id="KW-1185">Reference proteome</keyword>
<keyword evidence="2" id="KW-0472">Membrane</keyword>
<evidence type="ECO:0000313" key="4">
    <source>
        <dbReference type="Proteomes" id="UP001549257"/>
    </source>
</evidence>
<reference evidence="3 4" key="1">
    <citation type="submission" date="2024-06" db="EMBL/GenBank/DDBJ databases">
        <title>Sorghum-associated microbial communities from plants grown in Nebraska, USA.</title>
        <authorList>
            <person name="Schachtman D."/>
        </authorList>
    </citation>
    <scope>NUCLEOTIDE SEQUENCE [LARGE SCALE GENOMIC DNA]</scope>
    <source>
        <strain evidence="3 4">2857</strain>
    </source>
</reference>
<dbReference type="Proteomes" id="UP001549257">
    <property type="component" value="Unassembled WGS sequence"/>
</dbReference>
<proteinExistence type="predicted"/>
<accession>A0ABV2QMR4</accession>
<evidence type="ECO:0000256" key="2">
    <source>
        <dbReference type="SAM" id="Phobius"/>
    </source>
</evidence>
<keyword evidence="2" id="KW-1133">Transmembrane helix</keyword>
<evidence type="ECO:0000313" key="3">
    <source>
        <dbReference type="EMBL" id="MET4582277.1"/>
    </source>
</evidence>
<comment type="caution">
    <text evidence="3">The sequence shown here is derived from an EMBL/GenBank/DDBJ whole genome shotgun (WGS) entry which is preliminary data.</text>
</comment>
<dbReference type="EMBL" id="JBEPSJ010000002">
    <property type="protein sequence ID" value="MET4582277.1"/>
    <property type="molecule type" value="Genomic_DNA"/>
</dbReference>
<feature type="compositionally biased region" description="Polar residues" evidence="1">
    <location>
        <begin position="104"/>
        <end position="113"/>
    </location>
</feature>
<dbReference type="RefSeq" id="WP_354024475.1">
    <property type="nucleotide sequence ID" value="NZ_JBEPSJ010000002.1"/>
</dbReference>
<name>A0ABV2QMR4_9MICO</name>
<organism evidence="3 4">
    <name type="scientific">Conyzicola nivalis</name>
    <dbReference type="NCBI Taxonomy" id="1477021"/>
    <lineage>
        <taxon>Bacteria</taxon>
        <taxon>Bacillati</taxon>
        <taxon>Actinomycetota</taxon>
        <taxon>Actinomycetes</taxon>
        <taxon>Micrococcales</taxon>
        <taxon>Microbacteriaceae</taxon>
        <taxon>Conyzicola</taxon>
    </lineage>
</organism>
<feature type="compositionally biased region" description="Basic and acidic residues" evidence="1">
    <location>
        <begin position="79"/>
        <end position="94"/>
    </location>
</feature>
<feature type="transmembrane region" description="Helical" evidence="2">
    <location>
        <begin position="40"/>
        <end position="58"/>
    </location>
</feature>
<keyword evidence="2" id="KW-0812">Transmembrane</keyword>